<gene>
    <name evidence="2" type="ORF">GIB67_018360</name>
</gene>
<evidence type="ECO:0000256" key="1">
    <source>
        <dbReference type="SAM" id="SignalP"/>
    </source>
</evidence>
<sequence length="199" mass="22881">MRFIVALLIASLFVDKADSELSFMPRHNLYPCASYSPGVRSQKYSHPHPLTSIPRASYLFSFDHGGGASKNRKTHIGFRDNQARTNDFHHVKVLHEEDFAQHVLFDAGRRRTRLGSVKKKEEVEPSQDDTDQPLLLAPKILPFPKELELHLFSISTQEFLCVSTSLWDLKNGQIPFLRNTHKIHHYKKENGKDLPPWKG</sequence>
<dbReference type="EMBL" id="JACGCM010001448">
    <property type="protein sequence ID" value="KAF6154923.1"/>
    <property type="molecule type" value="Genomic_DNA"/>
</dbReference>
<dbReference type="AlphaFoldDB" id="A0A7J7MJ57"/>
<dbReference type="Proteomes" id="UP000541444">
    <property type="component" value="Unassembled WGS sequence"/>
</dbReference>
<keyword evidence="3" id="KW-1185">Reference proteome</keyword>
<keyword evidence="1" id="KW-0732">Signal</keyword>
<accession>A0A7J7MJ57</accession>
<feature type="chain" id="PRO_5029828756" evidence="1">
    <location>
        <begin position="20"/>
        <end position="199"/>
    </location>
</feature>
<evidence type="ECO:0000313" key="3">
    <source>
        <dbReference type="Proteomes" id="UP000541444"/>
    </source>
</evidence>
<reference evidence="2 3" key="1">
    <citation type="journal article" date="2020" name="IScience">
        <title>Genome Sequencing of the Endangered Kingdonia uniflora (Circaeasteraceae, Ranunculales) Reveals Potential Mechanisms of Evolutionary Specialization.</title>
        <authorList>
            <person name="Sun Y."/>
            <person name="Deng T."/>
            <person name="Zhang A."/>
            <person name="Moore M.J."/>
            <person name="Landis J.B."/>
            <person name="Lin N."/>
            <person name="Zhang H."/>
            <person name="Zhang X."/>
            <person name="Huang J."/>
            <person name="Zhang X."/>
            <person name="Sun H."/>
            <person name="Wang H."/>
        </authorList>
    </citation>
    <scope>NUCLEOTIDE SEQUENCE [LARGE SCALE GENOMIC DNA]</scope>
    <source>
        <strain evidence="2">TB1705</strain>
        <tissue evidence="2">Leaf</tissue>
    </source>
</reference>
<proteinExistence type="predicted"/>
<comment type="caution">
    <text evidence="2">The sequence shown here is derived from an EMBL/GenBank/DDBJ whole genome shotgun (WGS) entry which is preliminary data.</text>
</comment>
<feature type="signal peptide" evidence="1">
    <location>
        <begin position="1"/>
        <end position="19"/>
    </location>
</feature>
<evidence type="ECO:0000313" key="2">
    <source>
        <dbReference type="EMBL" id="KAF6154923.1"/>
    </source>
</evidence>
<organism evidence="2 3">
    <name type="scientific">Kingdonia uniflora</name>
    <dbReference type="NCBI Taxonomy" id="39325"/>
    <lineage>
        <taxon>Eukaryota</taxon>
        <taxon>Viridiplantae</taxon>
        <taxon>Streptophyta</taxon>
        <taxon>Embryophyta</taxon>
        <taxon>Tracheophyta</taxon>
        <taxon>Spermatophyta</taxon>
        <taxon>Magnoliopsida</taxon>
        <taxon>Ranunculales</taxon>
        <taxon>Circaeasteraceae</taxon>
        <taxon>Kingdonia</taxon>
    </lineage>
</organism>
<name>A0A7J7MJ57_9MAGN</name>
<dbReference type="OrthoDB" id="1974191at2759"/>
<protein>
    <submittedName>
        <fullName evidence="2">Uncharacterized protein</fullName>
    </submittedName>
</protein>